<evidence type="ECO:0000313" key="2">
    <source>
        <dbReference type="Proteomes" id="UP000199109"/>
    </source>
</evidence>
<accession>A0A1G7A278</accession>
<keyword evidence="2" id="KW-1185">Reference proteome</keyword>
<organism evidence="1 2">
    <name type="scientific">Pricia antarctica</name>
    <dbReference type="NCBI Taxonomy" id="641691"/>
    <lineage>
        <taxon>Bacteria</taxon>
        <taxon>Pseudomonadati</taxon>
        <taxon>Bacteroidota</taxon>
        <taxon>Flavobacteriia</taxon>
        <taxon>Flavobacteriales</taxon>
        <taxon>Flavobacteriaceae</taxon>
        <taxon>Pricia</taxon>
    </lineage>
</organism>
<reference evidence="1 2" key="1">
    <citation type="submission" date="2016-10" db="EMBL/GenBank/DDBJ databases">
        <authorList>
            <person name="de Groot N.N."/>
        </authorList>
    </citation>
    <scope>NUCLEOTIDE SEQUENCE [LARGE SCALE GENOMIC DNA]</scope>
    <source>
        <strain evidence="1 2">DSM 23421</strain>
    </source>
</reference>
<sequence length="461" mass="51983">MYPIFTYPRYVILLAAVILFASCQKEEPFHEAIDPELTLSARSVTVETMKRTTSHDGSYDNIVDGASCMAIQFPYTVSVNGLELQIETMADLQKIEDVLDAADEGEYSMQITFPITVTMSDYTEIVVNSEAVLQKYGEQCVEGGNDDDIECIDVIYPVDLFTYNLNLQLTGSLTVNHDKELRRFLAGLEADDLISIDFPMTFEIFDGAELTVNTNTELANAMERAIDMCYEDDNNDHNDDDFTKTSLDGRLTTCPWLVKELKKKDLIGSETYQEQLLTFMEDGRVTLDNGFDAVSEGTWSVTVSDFKVFLAMEFMDADAFNGAMYTYEIGEDTIKLDGGENDQIILEQFCAYEMQTCSQVFIEENLQDECRWSITDGKGEFSEDITIDFSQKNIQAYNANDTVVDEGNWNISDTTLTFSGLSTTLEYYVGDWKVVGCSEERFRLQRGDDSLVLVKNCEAGH</sequence>
<protein>
    <submittedName>
        <fullName evidence="1">Uncharacterized protein</fullName>
    </submittedName>
</protein>
<dbReference type="RefSeq" id="WP_091866848.1">
    <property type="nucleotide sequence ID" value="NZ_FNAO01000003.1"/>
</dbReference>
<name>A0A1G7A278_9FLAO</name>
<dbReference type="Proteomes" id="UP000199109">
    <property type="component" value="Unassembled WGS sequence"/>
</dbReference>
<dbReference type="EMBL" id="FNAO01000003">
    <property type="protein sequence ID" value="SDE08733.1"/>
    <property type="molecule type" value="Genomic_DNA"/>
</dbReference>
<dbReference type="AlphaFoldDB" id="A0A1G7A278"/>
<dbReference type="OrthoDB" id="832379at2"/>
<evidence type="ECO:0000313" key="1">
    <source>
        <dbReference type="EMBL" id="SDE08733.1"/>
    </source>
</evidence>
<proteinExistence type="predicted"/>
<dbReference type="STRING" id="641691.SAMN05421636_103196"/>
<gene>
    <name evidence="1" type="ORF">SAMN05421636_103196</name>
</gene>